<reference evidence="5 6" key="1">
    <citation type="journal article" date="2022" name="Nat. Ecol. Evol.">
        <title>A masculinizing supergene underlies an exaggerated male reproductive morph in a spider.</title>
        <authorList>
            <person name="Hendrickx F."/>
            <person name="De Corte Z."/>
            <person name="Sonet G."/>
            <person name="Van Belleghem S.M."/>
            <person name="Kostlbacher S."/>
            <person name="Vangestel C."/>
        </authorList>
    </citation>
    <scope>NUCLEOTIDE SEQUENCE [LARGE SCALE GENOMIC DNA]</scope>
    <source>
        <strain evidence="5">W744_W776</strain>
    </source>
</reference>
<dbReference type="InterPro" id="IPR001611">
    <property type="entry name" value="Leu-rich_rpt"/>
</dbReference>
<feature type="compositionally biased region" description="Polar residues" evidence="3">
    <location>
        <begin position="134"/>
        <end position="150"/>
    </location>
</feature>
<dbReference type="AlphaFoldDB" id="A0AAV6V261"/>
<evidence type="ECO:0000256" key="4">
    <source>
        <dbReference type="SAM" id="SignalP"/>
    </source>
</evidence>
<feature type="region of interest" description="Disordered" evidence="3">
    <location>
        <begin position="70"/>
        <end position="185"/>
    </location>
</feature>
<dbReference type="Gene3D" id="3.80.10.10">
    <property type="entry name" value="Ribonuclease Inhibitor"/>
    <property type="match status" value="1"/>
</dbReference>
<protein>
    <submittedName>
        <fullName evidence="5">Uncharacterized protein</fullName>
    </submittedName>
</protein>
<organism evidence="5 6">
    <name type="scientific">Oedothorax gibbosus</name>
    <dbReference type="NCBI Taxonomy" id="931172"/>
    <lineage>
        <taxon>Eukaryota</taxon>
        <taxon>Metazoa</taxon>
        <taxon>Ecdysozoa</taxon>
        <taxon>Arthropoda</taxon>
        <taxon>Chelicerata</taxon>
        <taxon>Arachnida</taxon>
        <taxon>Araneae</taxon>
        <taxon>Araneomorphae</taxon>
        <taxon>Entelegynae</taxon>
        <taxon>Araneoidea</taxon>
        <taxon>Linyphiidae</taxon>
        <taxon>Erigoninae</taxon>
        <taxon>Oedothorax</taxon>
    </lineage>
</organism>
<dbReference type="Proteomes" id="UP000827092">
    <property type="component" value="Unassembled WGS sequence"/>
</dbReference>
<dbReference type="SMART" id="SM00369">
    <property type="entry name" value="LRR_TYP"/>
    <property type="match status" value="5"/>
</dbReference>
<sequence>MFSVLFVCLLLCIPFCSADSSCPSKTELKSCTCRQVYLKPETPLLNRYPRHLPFTPLHFHPSTDIEFSTFTTEGSNNPTTQPFFSESQTISGDTSKSNTESTFSSKIFSNSNSQSPHETTSTKSSSESPLTENIFLTSQSNPDSSGNQGSIKDLFSTEDSTNTTPQQVSTNEIQGRRMGNFDTDDDNDYFDNLDGHSDDFNSPSNDHQKQSGFNFFGLENIKRSYGRQPHVTKPTGRYPNYVKPQTTQTPTRKFYITVVECVQPRTIKEFEEILMFALHRRSVDKLSVSHLPPAKEESLARLPRLGLKNTRIKQFEIRDTALSGDFIWYGSPFEGQAHSLLRICANNCNLYGALTHDDPGTINTKGLRQLPKVEVLDFSINHLTIVKASAFRLPPANLSTIILSRNSLQTLEPGSFSNVTRLKLLDVSHNLLKTVTRSIFSSPANFLSSIDLSENFIEILPVDFFDGMPSLRTVNLSRNFLHSMPNKPWTTVWSRLMHVDVSGNFITCDCQLTWLIPLLSPILPKTNDTTPYLYSTPINGQTIIGSCTFNQQPSYIPVLNSLAGLRRDQLMC</sequence>
<comment type="caution">
    <text evidence="5">The sequence shown here is derived from an EMBL/GenBank/DDBJ whole genome shotgun (WGS) entry which is preliminary data.</text>
</comment>
<feature type="compositionally biased region" description="Polar residues" evidence="3">
    <location>
        <begin position="70"/>
        <end position="100"/>
    </location>
</feature>
<keyword evidence="6" id="KW-1185">Reference proteome</keyword>
<feature type="signal peptide" evidence="4">
    <location>
        <begin position="1"/>
        <end position="18"/>
    </location>
</feature>
<evidence type="ECO:0000313" key="6">
    <source>
        <dbReference type="Proteomes" id="UP000827092"/>
    </source>
</evidence>
<dbReference type="PANTHER" id="PTHR24366">
    <property type="entry name" value="IG(IMMUNOGLOBULIN) AND LRR(LEUCINE RICH REPEAT) DOMAINS"/>
    <property type="match status" value="1"/>
</dbReference>
<keyword evidence="2" id="KW-0677">Repeat</keyword>
<dbReference type="InterPro" id="IPR032675">
    <property type="entry name" value="LRR_dom_sf"/>
</dbReference>
<dbReference type="InterPro" id="IPR003591">
    <property type="entry name" value="Leu-rich_rpt_typical-subtyp"/>
</dbReference>
<evidence type="ECO:0000256" key="1">
    <source>
        <dbReference type="ARBA" id="ARBA00022614"/>
    </source>
</evidence>
<gene>
    <name evidence="5" type="ORF">JTE90_009067</name>
</gene>
<proteinExistence type="predicted"/>
<name>A0AAV6V261_9ARAC</name>
<feature type="compositionally biased region" description="Polar residues" evidence="3">
    <location>
        <begin position="157"/>
        <end position="173"/>
    </location>
</feature>
<evidence type="ECO:0000313" key="5">
    <source>
        <dbReference type="EMBL" id="KAG8189924.1"/>
    </source>
</evidence>
<evidence type="ECO:0000256" key="2">
    <source>
        <dbReference type="ARBA" id="ARBA00022737"/>
    </source>
</evidence>
<dbReference type="SUPFAM" id="SSF52058">
    <property type="entry name" value="L domain-like"/>
    <property type="match status" value="1"/>
</dbReference>
<accession>A0AAV6V261</accession>
<dbReference type="EMBL" id="JAFNEN010000199">
    <property type="protein sequence ID" value="KAG8189924.1"/>
    <property type="molecule type" value="Genomic_DNA"/>
</dbReference>
<feature type="compositionally biased region" description="Low complexity" evidence="3">
    <location>
        <begin position="101"/>
        <end position="132"/>
    </location>
</feature>
<feature type="chain" id="PRO_5044023374" evidence="4">
    <location>
        <begin position="19"/>
        <end position="572"/>
    </location>
</feature>
<dbReference type="PANTHER" id="PTHR24366:SF96">
    <property type="entry name" value="LEUCINE RICH REPEAT CONTAINING 53"/>
    <property type="match status" value="1"/>
</dbReference>
<keyword evidence="4" id="KW-0732">Signal</keyword>
<dbReference type="Pfam" id="PF13855">
    <property type="entry name" value="LRR_8"/>
    <property type="match status" value="1"/>
</dbReference>
<evidence type="ECO:0000256" key="3">
    <source>
        <dbReference type="SAM" id="MobiDB-lite"/>
    </source>
</evidence>
<keyword evidence="1" id="KW-0433">Leucine-rich repeat</keyword>